<accession>A0A3D2SHU8</accession>
<protein>
    <recommendedName>
        <fullName evidence="3">YcgL domain-containing protein</fullName>
    </recommendedName>
</protein>
<dbReference type="Pfam" id="PF19636">
    <property type="entry name" value="DUF6139"/>
    <property type="match status" value="1"/>
</dbReference>
<evidence type="ECO:0000313" key="1">
    <source>
        <dbReference type="EMBL" id="HCK29039.1"/>
    </source>
</evidence>
<name>A0A3D2SHU8_9GAMM</name>
<sequence length="85" mass="9511">MKMKIDIYRGSKNQYKFLSVPTGTDVTSLQIENLDPELAQVTRFKADHEIELDKPLIAMDADDIINQIQSKGYAIHAVLFTVTGG</sequence>
<dbReference type="InterPro" id="IPR038068">
    <property type="entry name" value="YcgL-like_sf"/>
</dbReference>
<gene>
    <name evidence="1" type="ORF">DHW29_01730</name>
</gene>
<organism evidence="1 2">
    <name type="scientific">Acinetobacter ursingii</name>
    <dbReference type="NCBI Taxonomy" id="108980"/>
    <lineage>
        <taxon>Bacteria</taxon>
        <taxon>Pseudomonadati</taxon>
        <taxon>Pseudomonadota</taxon>
        <taxon>Gammaproteobacteria</taxon>
        <taxon>Moraxellales</taxon>
        <taxon>Moraxellaceae</taxon>
        <taxon>Acinetobacter</taxon>
    </lineage>
</organism>
<dbReference type="RefSeq" id="WP_049173780.1">
    <property type="nucleotide sequence ID" value="NZ_BKFK01000002.1"/>
</dbReference>
<comment type="caution">
    <text evidence="1">The sequence shown here is derived from an EMBL/GenBank/DDBJ whole genome shotgun (WGS) entry which is preliminary data.</text>
</comment>
<dbReference type="EMBL" id="DPVE01000032">
    <property type="protein sequence ID" value="HCK29039.1"/>
    <property type="molecule type" value="Genomic_DNA"/>
</dbReference>
<proteinExistence type="predicted"/>
<reference evidence="1 2" key="1">
    <citation type="journal article" date="2018" name="Nat. Biotechnol.">
        <title>A standardized bacterial taxonomy based on genome phylogeny substantially revises the tree of life.</title>
        <authorList>
            <person name="Parks D.H."/>
            <person name="Chuvochina M."/>
            <person name="Waite D.W."/>
            <person name="Rinke C."/>
            <person name="Skarshewski A."/>
            <person name="Chaumeil P.A."/>
            <person name="Hugenholtz P."/>
        </authorList>
    </citation>
    <scope>NUCLEOTIDE SEQUENCE [LARGE SCALE GENOMIC DNA]</scope>
    <source>
        <strain evidence="1">UBA9669</strain>
    </source>
</reference>
<dbReference type="Proteomes" id="UP000263596">
    <property type="component" value="Unassembled WGS sequence"/>
</dbReference>
<dbReference type="InterPro" id="IPR046137">
    <property type="entry name" value="DUF6139"/>
</dbReference>
<evidence type="ECO:0000313" key="2">
    <source>
        <dbReference type="Proteomes" id="UP000263596"/>
    </source>
</evidence>
<dbReference type="Gene3D" id="3.10.510.20">
    <property type="entry name" value="YcgL domain"/>
    <property type="match status" value="1"/>
</dbReference>
<evidence type="ECO:0008006" key="3">
    <source>
        <dbReference type="Google" id="ProtNLM"/>
    </source>
</evidence>
<dbReference type="AlphaFoldDB" id="A0A3D2SHU8"/>